<evidence type="ECO:0000256" key="3">
    <source>
        <dbReference type="ARBA" id="ARBA00022741"/>
    </source>
</evidence>
<dbReference type="PROSITE" id="PS50893">
    <property type="entry name" value="ABC_TRANSPORTER_2"/>
    <property type="match status" value="1"/>
</dbReference>
<feature type="compositionally biased region" description="Pro residues" evidence="6">
    <location>
        <begin position="400"/>
        <end position="410"/>
    </location>
</feature>
<keyword evidence="5 8" id="KW-0067">ATP-binding</keyword>
<dbReference type="Gene3D" id="2.60.120.260">
    <property type="entry name" value="Galactose-binding domain-like"/>
    <property type="match status" value="1"/>
</dbReference>
<sequence>MTRQKWPAFGVVVLLLLVAAGVWWVNRPSPEPTVASRDVLIDVVDGPNHDQPVELDATFYVPQVTPAPAVLVSPGFGQTKTNLADDATDLARRGFAVLTYSARGFGRSTGQIALNSPDYEVQDADQLISWLARQPEVLQDGPDNPRVGVMGGSYGGALALMLAGLDKKKRVDAVASLITYNDLSHALLPNAASTTPLDGSTPGTGVGGADGVFKKVWAGNLFGTALSNIGGPGINPKAPTSCGRFLKDVCDAYTKVATTGRADQATVDLLRRNSPVSVADQISVPTLLVQGEQDTLFGLDQADATAKQLARNNIPVKVDWYPGGHDGGAPGDDVRGDVAAWFAFYLMKGDAPNPGTGFSYEVQGTIRARGAPITRTITALDYPGLRGDRTTRQRVSLSGPPQPVVTPPGGSPASISSLPGVGTALLGGSSTASSLAGSLAIDLPGQSAVFTSAPLDAPLMIAGSTLTTLRIGAVPNATDSGDTELFAKLYDVGPDGRRTLPGAAVAPFRVQLPTNGTAVDVNVSLPGIVRPVAAGHRLQLVVTTTDQAYANATTPSVRTVALSGAMSLQVPVVTGSSASGSGIPATPVIGIAIILGLAVLVATVAALRRRGSDDADPELADVPMVITGLTKSYPGRLTAVKELSFRVEHGQVLGLLGPNGAGKTTTLRMLMGLVRPTAGEIRVFGHKVQAGAPVLSRIGSFVEGAGFLPHLSGTANLSLYWASTGRPLDEAHLAEALEIAGLGDAVRRRVGTYSQGMRQRLAIAQAMLGLPDLLVLDEPTNGLDPPQIHQMRDVLKRYAATGRTVVVSSHLLSEVEQSCSHVVVMHKGRLVAAGEVNDIVAGGGEATFRVDRVTDAARVLRDLNGTSGVTAEGRLVHADLGTTSRSAAVTALVNAGIAVEQAGPRRRLEDAFLRLVESND</sequence>
<evidence type="ECO:0000256" key="4">
    <source>
        <dbReference type="ARBA" id="ARBA00022801"/>
    </source>
</evidence>
<dbReference type="InterPro" id="IPR000383">
    <property type="entry name" value="Xaa-Pro-like_dom"/>
</dbReference>
<reference evidence="8 9" key="1">
    <citation type="submission" date="2018-08" db="EMBL/GenBank/DDBJ databases">
        <title>Genomic Encyclopedia of Archaeal and Bacterial Type Strains, Phase II (KMG-II): from individual species to whole genera.</title>
        <authorList>
            <person name="Goeker M."/>
        </authorList>
    </citation>
    <scope>NUCLEOTIDE SEQUENCE [LARGE SCALE GENOMIC DNA]</scope>
    <source>
        <strain evidence="8 9">DSM 45791</strain>
    </source>
</reference>
<dbReference type="EMBL" id="QUNO01000003">
    <property type="protein sequence ID" value="REH51799.1"/>
    <property type="molecule type" value="Genomic_DNA"/>
</dbReference>
<feature type="domain" description="ABC transporter" evidence="7">
    <location>
        <begin position="624"/>
        <end position="852"/>
    </location>
</feature>
<evidence type="ECO:0000256" key="6">
    <source>
        <dbReference type="SAM" id="MobiDB-lite"/>
    </source>
</evidence>
<dbReference type="InterPro" id="IPR017871">
    <property type="entry name" value="ABC_transporter-like_CS"/>
</dbReference>
<dbReference type="GO" id="GO:0008239">
    <property type="term" value="F:dipeptidyl-peptidase activity"/>
    <property type="evidence" value="ECO:0007669"/>
    <property type="project" value="InterPro"/>
</dbReference>
<dbReference type="RefSeq" id="WP_116173842.1">
    <property type="nucleotide sequence ID" value="NZ_CP144375.1"/>
</dbReference>
<evidence type="ECO:0000256" key="5">
    <source>
        <dbReference type="ARBA" id="ARBA00022840"/>
    </source>
</evidence>
<dbReference type="Pfam" id="PF00005">
    <property type="entry name" value="ABC_tran"/>
    <property type="match status" value="1"/>
</dbReference>
<evidence type="ECO:0000256" key="1">
    <source>
        <dbReference type="ARBA" id="ARBA00005417"/>
    </source>
</evidence>
<evidence type="ECO:0000313" key="8">
    <source>
        <dbReference type="EMBL" id="REH51799.1"/>
    </source>
</evidence>
<evidence type="ECO:0000313" key="9">
    <source>
        <dbReference type="Proteomes" id="UP000256269"/>
    </source>
</evidence>
<organism evidence="8 9">
    <name type="scientific">Kutzneria buriramensis</name>
    <dbReference type="NCBI Taxonomy" id="1045776"/>
    <lineage>
        <taxon>Bacteria</taxon>
        <taxon>Bacillati</taxon>
        <taxon>Actinomycetota</taxon>
        <taxon>Actinomycetes</taxon>
        <taxon>Pseudonocardiales</taxon>
        <taxon>Pseudonocardiaceae</taxon>
        <taxon>Kutzneria</taxon>
    </lineage>
</organism>
<comment type="similarity">
    <text evidence="1">Belongs to the ABC transporter superfamily.</text>
</comment>
<dbReference type="AlphaFoldDB" id="A0A3E0HZB8"/>
<dbReference type="Proteomes" id="UP000256269">
    <property type="component" value="Unassembled WGS sequence"/>
</dbReference>
<dbReference type="PANTHER" id="PTHR43335">
    <property type="entry name" value="ABC TRANSPORTER, ATP-BINDING PROTEIN"/>
    <property type="match status" value="1"/>
</dbReference>
<comment type="caution">
    <text evidence="8">The sequence shown here is derived from an EMBL/GenBank/DDBJ whole genome shotgun (WGS) entry which is preliminary data.</text>
</comment>
<dbReference type="Gene3D" id="3.40.50.1820">
    <property type="entry name" value="alpha/beta hydrolase"/>
    <property type="match status" value="1"/>
</dbReference>
<keyword evidence="2" id="KW-0813">Transport</keyword>
<dbReference type="Pfam" id="PF02129">
    <property type="entry name" value="Peptidase_S15"/>
    <property type="match status" value="1"/>
</dbReference>
<dbReference type="InterPro" id="IPR008979">
    <property type="entry name" value="Galactose-bd-like_sf"/>
</dbReference>
<dbReference type="InterPro" id="IPR027417">
    <property type="entry name" value="P-loop_NTPase"/>
</dbReference>
<proteinExistence type="inferred from homology"/>
<dbReference type="SMART" id="SM00382">
    <property type="entry name" value="AAA"/>
    <property type="match status" value="1"/>
</dbReference>
<dbReference type="SUPFAM" id="SSF52540">
    <property type="entry name" value="P-loop containing nucleoside triphosphate hydrolases"/>
    <property type="match status" value="1"/>
</dbReference>
<keyword evidence="9" id="KW-1185">Reference proteome</keyword>
<evidence type="ECO:0000256" key="2">
    <source>
        <dbReference type="ARBA" id="ARBA00022448"/>
    </source>
</evidence>
<dbReference type="PANTHER" id="PTHR43335:SF4">
    <property type="entry name" value="ABC TRANSPORTER, ATP-BINDING PROTEIN"/>
    <property type="match status" value="1"/>
</dbReference>
<keyword evidence="3" id="KW-0547">Nucleotide-binding</keyword>
<dbReference type="SUPFAM" id="SSF53474">
    <property type="entry name" value="alpha/beta-Hydrolases"/>
    <property type="match status" value="1"/>
</dbReference>
<accession>A0A3E0HZB8</accession>
<dbReference type="InterPro" id="IPR003593">
    <property type="entry name" value="AAA+_ATPase"/>
</dbReference>
<name>A0A3E0HZB8_9PSEU</name>
<dbReference type="GO" id="GO:0016887">
    <property type="term" value="F:ATP hydrolysis activity"/>
    <property type="evidence" value="ECO:0007669"/>
    <property type="project" value="InterPro"/>
</dbReference>
<dbReference type="InterPro" id="IPR029058">
    <property type="entry name" value="AB_hydrolase_fold"/>
</dbReference>
<dbReference type="GO" id="GO:0005524">
    <property type="term" value="F:ATP binding"/>
    <property type="evidence" value="ECO:0007669"/>
    <property type="project" value="UniProtKB-KW"/>
</dbReference>
<dbReference type="Pfam" id="PF08530">
    <property type="entry name" value="PepX_C"/>
    <property type="match status" value="1"/>
</dbReference>
<dbReference type="InterPro" id="IPR013736">
    <property type="entry name" value="Xaa-Pro_dipept_C"/>
</dbReference>
<dbReference type="Gene3D" id="3.40.50.300">
    <property type="entry name" value="P-loop containing nucleotide triphosphate hydrolases"/>
    <property type="match status" value="1"/>
</dbReference>
<dbReference type="PROSITE" id="PS00211">
    <property type="entry name" value="ABC_TRANSPORTER_1"/>
    <property type="match status" value="1"/>
</dbReference>
<evidence type="ECO:0000259" key="7">
    <source>
        <dbReference type="PROSITE" id="PS50893"/>
    </source>
</evidence>
<dbReference type="SUPFAM" id="SSF49785">
    <property type="entry name" value="Galactose-binding domain-like"/>
    <property type="match status" value="1"/>
</dbReference>
<dbReference type="SMART" id="SM00939">
    <property type="entry name" value="PepX_C"/>
    <property type="match status" value="1"/>
</dbReference>
<dbReference type="OrthoDB" id="9804819at2"/>
<dbReference type="InterPro" id="IPR003439">
    <property type="entry name" value="ABC_transporter-like_ATP-bd"/>
</dbReference>
<feature type="region of interest" description="Disordered" evidence="6">
    <location>
        <begin position="391"/>
        <end position="412"/>
    </location>
</feature>
<gene>
    <name evidence="8" type="ORF">BCF44_103248</name>
</gene>
<keyword evidence="4" id="KW-0378">Hydrolase</keyword>
<protein>
    <submittedName>
        <fullName evidence="8">ABC-2 type transport system ATP-binding protein</fullName>
    </submittedName>
</protein>